<dbReference type="InterPro" id="IPR009003">
    <property type="entry name" value="Peptidase_S1_PA"/>
</dbReference>
<evidence type="ECO:0000313" key="4">
    <source>
        <dbReference type="Proteomes" id="UP000887577"/>
    </source>
</evidence>
<dbReference type="PANTHER" id="PTHR24253:SF103">
    <property type="entry name" value="TRANSMEMBRANE PROTEASE SERINE 7"/>
    <property type="match status" value="1"/>
</dbReference>
<accession>A0A914Z6I9</accession>
<dbReference type="InterPro" id="IPR001314">
    <property type="entry name" value="Peptidase_S1A"/>
</dbReference>
<dbReference type="WBParaSite" id="PSU_v2.g7943.t1">
    <property type="protein sequence ID" value="PSU_v2.g7943.t1"/>
    <property type="gene ID" value="PSU_v2.g7943"/>
</dbReference>
<evidence type="ECO:0000256" key="1">
    <source>
        <dbReference type="ARBA" id="ARBA00023157"/>
    </source>
</evidence>
<reference evidence="5" key="1">
    <citation type="submission" date="2022-11" db="UniProtKB">
        <authorList>
            <consortium name="WormBaseParasite"/>
        </authorList>
    </citation>
    <scope>IDENTIFICATION</scope>
</reference>
<dbReference type="InterPro" id="IPR033116">
    <property type="entry name" value="TRYPSIN_SER"/>
</dbReference>
<dbReference type="SUPFAM" id="SSF50494">
    <property type="entry name" value="Trypsin-like serine proteases"/>
    <property type="match status" value="1"/>
</dbReference>
<keyword evidence="1" id="KW-1015">Disulfide bond</keyword>
<dbReference type="PRINTS" id="PR00722">
    <property type="entry name" value="CHYMOTRYPSIN"/>
</dbReference>
<evidence type="ECO:0000256" key="2">
    <source>
        <dbReference type="SAM" id="SignalP"/>
    </source>
</evidence>
<dbReference type="Gene3D" id="2.40.10.10">
    <property type="entry name" value="Trypsin-like serine proteases"/>
    <property type="match status" value="1"/>
</dbReference>
<name>A0A914Z6I9_9BILA</name>
<feature type="chain" id="PRO_5036904249" evidence="2">
    <location>
        <begin position="24"/>
        <end position="306"/>
    </location>
</feature>
<protein>
    <submittedName>
        <fullName evidence="5">Peptidase S1 domain-containing protein</fullName>
    </submittedName>
</protein>
<evidence type="ECO:0000259" key="3">
    <source>
        <dbReference type="PROSITE" id="PS50240"/>
    </source>
</evidence>
<dbReference type="GO" id="GO:0006508">
    <property type="term" value="P:proteolysis"/>
    <property type="evidence" value="ECO:0007669"/>
    <property type="project" value="InterPro"/>
</dbReference>
<dbReference type="PROSITE" id="PS00135">
    <property type="entry name" value="TRYPSIN_SER"/>
    <property type="match status" value="1"/>
</dbReference>
<evidence type="ECO:0000313" key="5">
    <source>
        <dbReference type="WBParaSite" id="PSU_v2.g7943.t1"/>
    </source>
</evidence>
<dbReference type="AlphaFoldDB" id="A0A914Z6I9"/>
<proteinExistence type="predicted"/>
<dbReference type="SMART" id="SM00020">
    <property type="entry name" value="Tryp_SPc"/>
    <property type="match status" value="1"/>
</dbReference>
<dbReference type="Pfam" id="PF00089">
    <property type="entry name" value="Trypsin"/>
    <property type="match status" value="1"/>
</dbReference>
<dbReference type="PROSITE" id="PS50240">
    <property type="entry name" value="TRYPSIN_DOM"/>
    <property type="match status" value="1"/>
</dbReference>
<organism evidence="4 5">
    <name type="scientific">Panagrolaimus superbus</name>
    <dbReference type="NCBI Taxonomy" id="310955"/>
    <lineage>
        <taxon>Eukaryota</taxon>
        <taxon>Metazoa</taxon>
        <taxon>Ecdysozoa</taxon>
        <taxon>Nematoda</taxon>
        <taxon>Chromadorea</taxon>
        <taxon>Rhabditida</taxon>
        <taxon>Tylenchina</taxon>
        <taxon>Panagrolaimomorpha</taxon>
        <taxon>Panagrolaimoidea</taxon>
        <taxon>Panagrolaimidae</taxon>
        <taxon>Panagrolaimus</taxon>
    </lineage>
</organism>
<dbReference type="GO" id="GO:0004252">
    <property type="term" value="F:serine-type endopeptidase activity"/>
    <property type="evidence" value="ECO:0007669"/>
    <property type="project" value="InterPro"/>
</dbReference>
<keyword evidence="4" id="KW-1185">Reference proteome</keyword>
<feature type="signal peptide" evidence="2">
    <location>
        <begin position="1"/>
        <end position="23"/>
    </location>
</feature>
<keyword evidence="2" id="KW-0732">Signal</keyword>
<dbReference type="CDD" id="cd00190">
    <property type="entry name" value="Tryp_SPc"/>
    <property type="match status" value="1"/>
</dbReference>
<sequence length="306" mass="33498">MKTFTFLFFVTFICCLIFEGGKAQQCGIGTAAAIYENYFWDRYDTEKIIGGHALTDGAFPWVVSLKISYSDGRAPGGCTGTVISSNYILTAKHCTEILNLESIEIFYGSANRQRMISQIYSAAFNSPGIKTFGEDIALIKLKTPIEFSENVNPICLSRNLRPNLGEKAIVAGFGYVFNGVINGANEGDEVEEQDMNINLPNTLNAVKVDITEDNKCNCNFAAGVQSDTELCAGGLLQGTLQGDSGGPLMILEKNSKLWYQIGITARGQTYATNDTLQVVDYGIYTDVSKFCDWIEKTTNNDVICES</sequence>
<feature type="domain" description="Peptidase S1" evidence="3">
    <location>
        <begin position="48"/>
        <end position="299"/>
    </location>
</feature>
<dbReference type="InterPro" id="IPR043504">
    <property type="entry name" value="Peptidase_S1_PA_chymotrypsin"/>
</dbReference>
<dbReference type="InterPro" id="IPR001254">
    <property type="entry name" value="Trypsin_dom"/>
</dbReference>
<dbReference type="PANTHER" id="PTHR24253">
    <property type="entry name" value="TRANSMEMBRANE PROTEASE SERINE"/>
    <property type="match status" value="1"/>
</dbReference>
<dbReference type="FunFam" id="2.40.10.10:FF:000068">
    <property type="entry name" value="transmembrane protease serine 2"/>
    <property type="match status" value="1"/>
</dbReference>
<dbReference type="Proteomes" id="UP000887577">
    <property type="component" value="Unplaced"/>
</dbReference>